<dbReference type="PANTHER" id="PTHR22893:SF91">
    <property type="entry name" value="NADPH DEHYDROGENASE 2-RELATED"/>
    <property type="match status" value="1"/>
</dbReference>
<evidence type="ECO:0000259" key="4">
    <source>
        <dbReference type="Pfam" id="PF00724"/>
    </source>
</evidence>
<dbReference type="InterPro" id="IPR045247">
    <property type="entry name" value="Oye-like"/>
</dbReference>
<dbReference type="SUPFAM" id="SSF51395">
    <property type="entry name" value="FMN-linked oxidoreductases"/>
    <property type="match status" value="1"/>
</dbReference>
<accession>A0A6D2GES8</accession>
<evidence type="ECO:0000256" key="3">
    <source>
        <dbReference type="ARBA" id="ARBA00023002"/>
    </source>
</evidence>
<dbReference type="AlphaFoldDB" id="A0A6D2GES8"/>
<dbReference type="PANTHER" id="PTHR22893">
    <property type="entry name" value="NADH OXIDOREDUCTASE-RELATED"/>
    <property type="match status" value="1"/>
</dbReference>
<dbReference type="EC" id="1.-.-.-" evidence="5"/>
<dbReference type="FunFam" id="3.20.20.70:FF:000059">
    <property type="entry name" value="N-ethylmaleimide reductase, FMN-linked"/>
    <property type="match status" value="1"/>
</dbReference>
<evidence type="ECO:0000256" key="1">
    <source>
        <dbReference type="ARBA" id="ARBA00001917"/>
    </source>
</evidence>
<evidence type="ECO:0000313" key="6">
    <source>
        <dbReference type="Proteomes" id="UP000267858"/>
    </source>
</evidence>
<comment type="similarity">
    <text evidence="2">Belongs to the NADH:flavin oxidoreductase/NADH oxidase family.</text>
</comment>
<evidence type="ECO:0000256" key="2">
    <source>
        <dbReference type="ARBA" id="ARBA00005979"/>
    </source>
</evidence>
<keyword evidence="3 5" id="KW-0560">Oxidoreductase</keyword>
<dbReference type="GO" id="GO:0016628">
    <property type="term" value="F:oxidoreductase activity, acting on the CH-CH group of donors, NAD or NADP as acceptor"/>
    <property type="evidence" value="ECO:0007669"/>
    <property type="project" value="UniProtKB-ARBA"/>
</dbReference>
<dbReference type="Pfam" id="PF00724">
    <property type="entry name" value="Oxidored_FMN"/>
    <property type="match status" value="1"/>
</dbReference>
<organism evidence="5 6">
    <name type="scientific">Salmonella enterica subsp. salamae</name>
    <dbReference type="NCBI Taxonomy" id="59202"/>
    <lineage>
        <taxon>Bacteria</taxon>
        <taxon>Pseudomonadati</taxon>
        <taxon>Pseudomonadota</taxon>
        <taxon>Gammaproteobacteria</taxon>
        <taxon>Enterobacterales</taxon>
        <taxon>Enterobacteriaceae</taxon>
        <taxon>Salmonella</taxon>
    </lineage>
</organism>
<dbReference type="InterPro" id="IPR013785">
    <property type="entry name" value="Aldolase_TIM"/>
</dbReference>
<gene>
    <name evidence="5" type="primary">nemA_2</name>
    <name evidence="5" type="ORF">NCTC5773_03912</name>
</gene>
<protein>
    <submittedName>
        <fullName evidence="5">N-ethylmaleimide reductase</fullName>
        <ecNumber evidence="5">1.-.-.-</ecNumber>
    </submittedName>
</protein>
<dbReference type="GO" id="GO:0010181">
    <property type="term" value="F:FMN binding"/>
    <property type="evidence" value="ECO:0007669"/>
    <property type="project" value="InterPro"/>
</dbReference>
<dbReference type="Proteomes" id="UP000267858">
    <property type="component" value="Chromosome"/>
</dbReference>
<proteinExistence type="inferred from homology"/>
<reference evidence="5 6" key="1">
    <citation type="submission" date="2018-12" db="EMBL/GenBank/DDBJ databases">
        <authorList>
            <consortium name="Pathogen Informatics"/>
        </authorList>
    </citation>
    <scope>NUCLEOTIDE SEQUENCE [LARGE SCALE GENOMIC DNA]</scope>
    <source>
        <strain evidence="5 6">NCTC5773</strain>
    </source>
</reference>
<dbReference type="EMBL" id="LR134141">
    <property type="protein sequence ID" value="VEA05818.1"/>
    <property type="molecule type" value="Genomic_DNA"/>
</dbReference>
<evidence type="ECO:0000313" key="5">
    <source>
        <dbReference type="EMBL" id="VEA05818.1"/>
    </source>
</evidence>
<dbReference type="InterPro" id="IPR001155">
    <property type="entry name" value="OxRdtase_FMN_N"/>
</dbReference>
<sequence length="386" mass="41905">MEARPNTRKGFMSDIFSSFKVGDTLLSNRIVMAPMTRSRAPEDIATEQTALYYSQRATAGLIVSEGTPISREGQGYLFNPGIYTTAQIAGWKLTTDSVHSVGGKIYAQLWHVGRVSHTSIQSDNQQPVSSTTKPASGAKAFGYTDSGEPGFVDTSVPRALSTEDVVRVINDFAQAAENAINAGFDGVEIHGANGYLVEQFLNPAVNDRTDHYGADTLENRLRFVLEVTDAIIARIGAGRTGIRISPYGQLFDMPQYPQAEETYKALCAALGERGIAYVHVMDQTNFFFSADDSQAADEAIRKLLKNCREGLKSTALILAGDLTLGRAQEYISSGLIDLAGFGQPFISNPDLVARLKNGWPLAEPDRDTYYGGGAKGYIDYPPFIKA</sequence>
<dbReference type="GO" id="GO:0005829">
    <property type="term" value="C:cytosol"/>
    <property type="evidence" value="ECO:0007669"/>
    <property type="project" value="UniProtKB-ARBA"/>
</dbReference>
<comment type="cofactor">
    <cofactor evidence="1">
        <name>FMN</name>
        <dbReference type="ChEBI" id="CHEBI:58210"/>
    </cofactor>
</comment>
<name>A0A6D2GES8_SALER</name>
<dbReference type="CDD" id="cd02933">
    <property type="entry name" value="OYE_like_FMN"/>
    <property type="match status" value="1"/>
</dbReference>
<feature type="domain" description="NADH:flavin oxidoreductase/NADH oxidase N-terminal" evidence="4">
    <location>
        <begin position="14"/>
        <end position="360"/>
    </location>
</feature>
<dbReference type="Gene3D" id="3.20.20.70">
    <property type="entry name" value="Aldolase class I"/>
    <property type="match status" value="1"/>
</dbReference>